<dbReference type="Proteomes" id="UP001172457">
    <property type="component" value="Chromosome 7"/>
</dbReference>
<feature type="compositionally biased region" description="Basic and acidic residues" evidence="1">
    <location>
        <begin position="917"/>
        <end position="928"/>
    </location>
</feature>
<keyword evidence="3" id="KW-1185">Reference proteome</keyword>
<accession>A0AA38SF62</accession>
<evidence type="ECO:0000313" key="2">
    <source>
        <dbReference type="EMBL" id="KAJ9541228.1"/>
    </source>
</evidence>
<protein>
    <recommendedName>
        <fullName evidence="4">Ubiquitin-like protease family profile domain-containing protein</fullName>
    </recommendedName>
</protein>
<sequence length="1662" mass="195039">MSESNNNQLNDPTKSISVLPKKRSRKEIVDSRQLKKSNVEKEKKIAETAEAIPSSSKIKNTSLEKGKEGNKRKKMKQKRNYKIEAKSILLRTSPKNLITANRSLSPVQKKWIEDIGLGSILNLNIDRIPSKLAYGIVQAFDNVQMVIKTTFGDIRVTNESVSEMLGLKNEGLDIKDFISDGEWNVELTSWREQYCYSTIRQSEVQKKISESEADDWNFRLNFIILFVNSMANTLKMGTVDTTILSFLPKKDDLKKINWCKYICDSARNTKYIWNSEVDGSFFTGPITFLMVCFKYLYVFSMNSFHFNQKKGLYLLYVDSTLCKAVPHRRVIPAIKEWNTKMVFQRQIHEFKNGGFGNLELNYEIAEVLADNVFFVKKEEELVYELDKDFNDICGRKKILECKMFDYLELYPHSKILNDWKKKFEGKFRLEEIPIDVERTEKETEGKEKEVEEQQSLNREDSDFQIIDESEQINDQCYAEYLSFENNIHLEKHMHLDKEKVHENRLGLENRKDYGKLREMIQKRMNRMEKPKDFQKFISESETMPFFEITEVQANEIHKLKENLGRMEVCIKSTPDESEYKVANMLFALQGEKRDVLFKTTDGFECTRLMLSSMMPETVVYCSLVDAWCMLLNHEQQLNDKQSKRRLFCPTKLLPQSMFEEGAKEIRNTKLFWYNMFKFMEKNGDIDDLKDFDLVFFPIVCQSDYYLICFDLKKGLFHILDNNAIGMANCGKYGIVSMVVHKVFSNTLKVIKHPRAEKILNAKEEIQKMKWTTTNDIDCAIFVMRFMETFKGGNVKMWDSGFAKEVDEQKMQIEKLRFKYVAKILLSDINSNKDIVTSEVESFAKQPMEKQLELLQIAKTMKDNWFQNYATRSSICDNFEQICALLMSDLREEESHELRVSKQVIAEGKRKKTDIVSRKKNKMEEEKHKAFSKAGESSTLKEPKEKKKRKKRSVLKKFNSLSIRTSPRNFLIAKSKLKVVQKRWVKQVGLGSMLDMKIETIPSNLSYAVVYNFDSTNMVIRTTKGPIEVTTQSVHEILGLKDEGIDLFTLKTDDEWKEKLDDWKAQFGGESHIRGKHLLQKIMDSNSADMNFKLNFIILFMNSMGETMKMGTINTCLIKHLGKGLEFEKINWCKYIIDCARSTRSAWNEYTETDFYSGPITFLTIEKDNGAFGKLDLNRDEPVIFEDEKISEDEITPEDFIIHLDEDFDELCAMKSELEMKLAQGISLFPENKMLFDWKKIYQKSFGIYENFDDIPEKSKKRNAVEDSEKSKHEEKDNEHSFTDEYDEESPTRPSFNIGIDEVDVRKKRKEKKASEKQRVEEGLKQNNFNDAEVETMENTSESMFIELNSPYSQSIVDPFKDPSKEEVMVSNWIFALQGDELDIVFSTKYNNISFRMALESLIPNFEPYDDVVDYWSTILNVEERKNGIDSTRRFFVRRNVLPDGLFNKKATVEANATEFWERFVDCYKSYGDFSEILDIDLVFFPVIRNEQFYVVCFDMKHATSHILDDIGIHDDDEERYGALPKLLHDMFITCLYNFGDRRTINFEDIGPQRVMIRWGKTETHKDHIIFMMRHMETFHGVHGKKWDCGLREQGYTQYWQLKMLRYKYVTKILLTDINELKEWVVRNVINFEKTPLEEVIEMHKEAEKIKEVRLNKFFSSDE</sequence>
<evidence type="ECO:0008006" key="4">
    <source>
        <dbReference type="Google" id="ProtNLM"/>
    </source>
</evidence>
<dbReference type="PANTHER" id="PTHR34835:SF90">
    <property type="entry name" value="AMINOTRANSFERASE-LIKE PLANT MOBILE DOMAIN-CONTAINING PROTEIN"/>
    <property type="match status" value="1"/>
</dbReference>
<feature type="compositionally biased region" description="Basic and acidic residues" evidence="1">
    <location>
        <begin position="1312"/>
        <end position="1323"/>
    </location>
</feature>
<dbReference type="InterPro" id="IPR038765">
    <property type="entry name" value="Papain-like_cys_pep_sf"/>
</dbReference>
<dbReference type="SUPFAM" id="SSF54001">
    <property type="entry name" value="Cysteine proteinases"/>
    <property type="match status" value="1"/>
</dbReference>
<feature type="compositionally biased region" description="Polar residues" evidence="1">
    <location>
        <begin position="1"/>
        <end position="16"/>
    </location>
</feature>
<reference evidence="2" key="1">
    <citation type="submission" date="2023-03" db="EMBL/GenBank/DDBJ databases">
        <title>Chromosome-scale reference genome and RAD-based genetic map of yellow starthistle (Centaurea solstitialis) reveal putative structural variation and QTLs associated with invader traits.</title>
        <authorList>
            <person name="Reatini B."/>
            <person name="Cang F.A."/>
            <person name="Jiang Q."/>
            <person name="Mckibben M.T.W."/>
            <person name="Barker M.S."/>
            <person name="Rieseberg L.H."/>
            <person name="Dlugosch K.M."/>
        </authorList>
    </citation>
    <scope>NUCLEOTIDE SEQUENCE</scope>
    <source>
        <strain evidence="2">CAN-66</strain>
        <tissue evidence="2">Leaf</tissue>
    </source>
</reference>
<feature type="compositionally biased region" description="Basic residues" evidence="1">
    <location>
        <begin position="70"/>
        <end position="79"/>
    </location>
</feature>
<dbReference type="Gene3D" id="3.40.395.10">
    <property type="entry name" value="Adenoviral Proteinase, Chain A"/>
    <property type="match status" value="2"/>
</dbReference>
<gene>
    <name evidence="2" type="ORF">OSB04_027734</name>
</gene>
<feature type="compositionally biased region" description="Basic and acidic residues" evidence="1">
    <location>
        <begin position="26"/>
        <end position="47"/>
    </location>
</feature>
<organism evidence="2 3">
    <name type="scientific">Centaurea solstitialis</name>
    <name type="common">yellow star-thistle</name>
    <dbReference type="NCBI Taxonomy" id="347529"/>
    <lineage>
        <taxon>Eukaryota</taxon>
        <taxon>Viridiplantae</taxon>
        <taxon>Streptophyta</taxon>
        <taxon>Embryophyta</taxon>
        <taxon>Tracheophyta</taxon>
        <taxon>Spermatophyta</taxon>
        <taxon>Magnoliopsida</taxon>
        <taxon>eudicotyledons</taxon>
        <taxon>Gunneridae</taxon>
        <taxon>Pentapetalae</taxon>
        <taxon>asterids</taxon>
        <taxon>campanulids</taxon>
        <taxon>Asterales</taxon>
        <taxon>Asteraceae</taxon>
        <taxon>Carduoideae</taxon>
        <taxon>Cardueae</taxon>
        <taxon>Centaureinae</taxon>
        <taxon>Centaurea</taxon>
    </lineage>
</organism>
<dbReference type="PANTHER" id="PTHR34835">
    <property type="entry name" value="OS07G0283600 PROTEIN-RELATED"/>
    <property type="match status" value="1"/>
</dbReference>
<feature type="region of interest" description="Disordered" evidence="1">
    <location>
        <begin position="1"/>
        <end position="79"/>
    </location>
</feature>
<dbReference type="EMBL" id="JARYMX010000007">
    <property type="protein sequence ID" value="KAJ9541228.1"/>
    <property type="molecule type" value="Genomic_DNA"/>
</dbReference>
<evidence type="ECO:0000313" key="3">
    <source>
        <dbReference type="Proteomes" id="UP001172457"/>
    </source>
</evidence>
<proteinExistence type="predicted"/>
<feature type="region of interest" description="Disordered" evidence="1">
    <location>
        <begin position="917"/>
        <end position="950"/>
    </location>
</feature>
<feature type="compositionally biased region" description="Basic and acidic residues" evidence="1">
    <location>
        <begin position="1258"/>
        <end position="1282"/>
    </location>
</feature>
<evidence type="ECO:0000256" key="1">
    <source>
        <dbReference type="SAM" id="MobiDB-lite"/>
    </source>
</evidence>
<feature type="region of interest" description="Disordered" evidence="1">
    <location>
        <begin position="1258"/>
        <end position="1328"/>
    </location>
</feature>
<name>A0AA38SF62_9ASTR</name>
<comment type="caution">
    <text evidence="2">The sequence shown here is derived from an EMBL/GenBank/DDBJ whole genome shotgun (WGS) entry which is preliminary data.</text>
</comment>